<protein>
    <submittedName>
        <fullName evidence="1">Uncharacterized protein</fullName>
    </submittedName>
</protein>
<gene>
    <name evidence="1" type="ORF">HXO65_05385</name>
</gene>
<organism evidence="1 2">
    <name type="scientific">Rothia mucilaginosa</name>
    <dbReference type="NCBI Taxonomy" id="43675"/>
    <lineage>
        <taxon>Bacteria</taxon>
        <taxon>Bacillati</taxon>
        <taxon>Actinomycetota</taxon>
        <taxon>Actinomycetes</taxon>
        <taxon>Micrococcales</taxon>
        <taxon>Micrococcaceae</taxon>
        <taxon>Rothia</taxon>
    </lineage>
</organism>
<reference evidence="1" key="1">
    <citation type="submission" date="2020-04" db="EMBL/GenBank/DDBJ databases">
        <title>Deep metagenomics examines the oral microbiome during advanced dental caries in children, revealing novel taxa and co-occurrences with host molecules.</title>
        <authorList>
            <person name="Baker J.L."/>
            <person name="Morton J.T."/>
            <person name="Dinis M."/>
            <person name="Alvarez R."/>
            <person name="Tran N.C."/>
            <person name="Knight R."/>
            <person name="Edlund A."/>
        </authorList>
    </citation>
    <scope>NUCLEOTIDE SEQUENCE</scope>
    <source>
        <strain evidence="1">JCVI_47_bin.3</strain>
    </source>
</reference>
<evidence type="ECO:0000313" key="2">
    <source>
        <dbReference type="Proteomes" id="UP000785653"/>
    </source>
</evidence>
<dbReference type="Proteomes" id="UP000785653">
    <property type="component" value="Unassembled WGS sequence"/>
</dbReference>
<sequence length="53" mass="5656">MQVFLTFASLLIGVTALFFLGFATGRAFESKRIRKENSGDITAASAGGVVSDW</sequence>
<dbReference type="EMBL" id="JABZXS010000065">
    <property type="protein sequence ID" value="MBF1673622.1"/>
    <property type="molecule type" value="Genomic_DNA"/>
</dbReference>
<dbReference type="AlphaFoldDB" id="A0A930LV40"/>
<proteinExistence type="predicted"/>
<evidence type="ECO:0000313" key="1">
    <source>
        <dbReference type="EMBL" id="MBF1673622.1"/>
    </source>
</evidence>
<accession>A0A930LV40</accession>
<comment type="caution">
    <text evidence="1">The sequence shown here is derived from an EMBL/GenBank/DDBJ whole genome shotgun (WGS) entry which is preliminary data.</text>
</comment>
<name>A0A930LV40_9MICC</name>